<evidence type="ECO:0000256" key="7">
    <source>
        <dbReference type="ARBA" id="ARBA00022833"/>
    </source>
</evidence>
<dbReference type="InterPro" id="IPR020549">
    <property type="entry name" value="YbeY_CS"/>
</dbReference>
<dbReference type="Pfam" id="PF02130">
    <property type="entry name" value="YbeY"/>
    <property type="match status" value="1"/>
</dbReference>
<keyword evidence="2 8" id="KW-0690">Ribosome biogenesis</keyword>
<dbReference type="AlphaFoldDB" id="A0A7V2WVS4"/>
<dbReference type="InterPro" id="IPR023091">
    <property type="entry name" value="MetalPrtase_cat_dom_sf_prd"/>
</dbReference>
<accession>A0A7V2WVS4</accession>
<evidence type="ECO:0000256" key="1">
    <source>
        <dbReference type="ARBA" id="ARBA00010875"/>
    </source>
</evidence>
<keyword evidence="5 8" id="KW-0255">Endonuclease</keyword>
<feature type="binding site" evidence="8">
    <location>
        <position position="117"/>
    </location>
    <ligand>
        <name>Zn(2+)</name>
        <dbReference type="ChEBI" id="CHEBI:29105"/>
        <note>catalytic</note>
    </ligand>
</feature>
<dbReference type="Gene3D" id="3.40.390.30">
    <property type="entry name" value="Metalloproteases ('zincins'), catalytic domain"/>
    <property type="match status" value="1"/>
</dbReference>
<dbReference type="EC" id="3.1.-.-" evidence="8"/>
<dbReference type="NCBIfam" id="TIGR00043">
    <property type="entry name" value="rRNA maturation RNase YbeY"/>
    <property type="match status" value="1"/>
</dbReference>
<evidence type="ECO:0000313" key="9">
    <source>
        <dbReference type="EMBL" id="HFC93155.1"/>
    </source>
</evidence>
<dbReference type="GO" id="GO:0005737">
    <property type="term" value="C:cytoplasm"/>
    <property type="evidence" value="ECO:0007669"/>
    <property type="project" value="UniProtKB-SubCell"/>
</dbReference>
<evidence type="ECO:0000256" key="6">
    <source>
        <dbReference type="ARBA" id="ARBA00022801"/>
    </source>
</evidence>
<evidence type="ECO:0000256" key="2">
    <source>
        <dbReference type="ARBA" id="ARBA00022517"/>
    </source>
</evidence>
<evidence type="ECO:0000256" key="3">
    <source>
        <dbReference type="ARBA" id="ARBA00022722"/>
    </source>
</evidence>
<dbReference type="GO" id="GO:0004521">
    <property type="term" value="F:RNA endonuclease activity"/>
    <property type="evidence" value="ECO:0007669"/>
    <property type="project" value="UniProtKB-UniRule"/>
</dbReference>
<dbReference type="PANTHER" id="PTHR46986:SF1">
    <property type="entry name" value="ENDORIBONUCLEASE YBEY, CHLOROPLASTIC"/>
    <property type="match status" value="1"/>
</dbReference>
<proteinExistence type="inferred from homology"/>
<dbReference type="HAMAP" id="MF_00009">
    <property type="entry name" value="Endoribonucl_YbeY"/>
    <property type="match status" value="1"/>
</dbReference>
<sequence length="155" mass="17639">MVELQNPYHYDHLPNQQKIRHWAESACQQSSQVSDISVTLRFVDKAEGLALNHTFRDKAYATNILSFTFDQPVLPKGVTLDLPLHLGDLVICLPVIENEAQAQQKSLEQHCAHLIVHGMLHLQGYDHIEEQQAQKMEALETNILQTLGYPDPYTL</sequence>
<feature type="binding site" evidence="8">
    <location>
        <position position="121"/>
    </location>
    <ligand>
        <name>Zn(2+)</name>
        <dbReference type="ChEBI" id="CHEBI:29105"/>
        <note>catalytic</note>
    </ligand>
</feature>
<reference evidence="9" key="1">
    <citation type="journal article" date="2020" name="mSystems">
        <title>Genome- and Community-Level Interaction Insights into Carbon Utilization and Element Cycling Functions of Hydrothermarchaeota in Hydrothermal Sediment.</title>
        <authorList>
            <person name="Zhou Z."/>
            <person name="Liu Y."/>
            <person name="Xu W."/>
            <person name="Pan J."/>
            <person name="Luo Z.H."/>
            <person name="Li M."/>
        </authorList>
    </citation>
    <scope>NUCLEOTIDE SEQUENCE [LARGE SCALE GENOMIC DNA]</scope>
    <source>
        <strain evidence="9">HyVt-493</strain>
    </source>
</reference>
<dbReference type="SUPFAM" id="SSF55486">
    <property type="entry name" value="Metalloproteases ('zincins'), catalytic domain"/>
    <property type="match status" value="1"/>
</dbReference>
<evidence type="ECO:0000256" key="5">
    <source>
        <dbReference type="ARBA" id="ARBA00022759"/>
    </source>
</evidence>
<protein>
    <recommendedName>
        <fullName evidence="8">Endoribonuclease YbeY</fullName>
        <ecNumber evidence="8">3.1.-.-</ecNumber>
    </recommendedName>
</protein>
<dbReference type="InterPro" id="IPR002036">
    <property type="entry name" value="YbeY"/>
</dbReference>
<keyword evidence="8" id="KW-0698">rRNA processing</keyword>
<name>A0A7V2WVS4_LEUMU</name>
<dbReference type="Proteomes" id="UP000885750">
    <property type="component" value="Unassembled WGS sequence"/>
</dbReference>
<keyword evidence="7 8" id="KW-0862">Zinc</keyword>
<feature type="binding site" evidence="8">
    <location>
        <position position="127"/>
    </location>
    <ligand>
        <name>Zn(2+)</name>
        <dbReference type="ChEBI" id="CHEBI:29105"/>
        <note>catalytic</note>
    </ligand>
</feature>
<keyword evidence="6 8" id="KW-0378">Hydrolase</keyword>
<comment type="caution">
    <text evidence="9">The sequence shown here is derived from an EMBL/GenBank/DDBJ whole genome shotgun (WGS) entry which is preliminary data.</text>
</comment>
<comment type="cofactor">
    <cofactor evidence="8">
        <name>Zn(2+)</name>
        <dbReference type="ChEBI" id="CHEBI:29105"/>
    </cofactor>
    <text evidence="8">Binds 1 zinc ion.</text>
</comment>
<evidence type="ECO:0000256" key="8">
    <source>
        <dbReference type="HAMAP-Rule" id="MF_00009"/>
    </source>
</evidence>
<keyword evidence="8" id="KW-0963">Cytoplasm</keyword>
<dbReference type="PANTHER" id="PTHR46986">
    <property type="entry name" value="ENDORIBONUCLEASE YBEY, CHLOROPLASTIC"/>
    <property type="match status" value="1"/>
</dbReference>
<keyword evidence="3 8" id="KW-0540">Nuclease</keyword>
<dbReference type="GO" id="GO:0006364">
    <property type="term" value="P:rRNA processing"/>
    <property type="evidence" value="ECO:0007669"/>
    <property type="project" value="UniProtKB-UniRule"/>
</dbReference>
<comment type="similarity">
    <text evidence="1 8">Belongs to the endoribonuclease YbeY family.</text>
</comment>
<dbReference type="PROSITE" id="PS01306">
    <property type="entry name" value="UPF0054"/>
    <property type="match status" value="1"/>
</dbReference>
<comment type="function">
    <text evidence="8">Single strand-specific metallo-endoribonuclease involved in late-stage 70S ribosome quality control and in maturation of the 3' terminus of the 16S rRNA.</text>
</comment>
<comment type="subcellular location">
    <subcellularLocation>
        <location evidence="8">Cytoplasm</location>
    </subcellularLocation>
</comment>
<dbReference type="EMBL" id="DRMS01000380">
    <property type="protein sequence ID" value="HFC93155.1"/>
    <property type="molecule type" value="Genomic_DNA"/>
</dbReference>
<keyword evidence="4 8" id="KW-0479">Metal-binding</keyword>
<dbReference type="GO" id="GO:0008270">
    <property type="term" value="F:zinc ion binding"/>
    <property type="evidence" value="ECO:0007669"/>
    <property type="project" value="UniProtKB-UniRule"/>
</dbReference>
<organism evidence="9">
    <name type="scientific">Leucothrix mucor</name>
    <dbReference type="NCBI Taxonomy" id="45248"/>
    <lineage>
        <taxon>Bacteria</taxon>
        <taxon>Pseudomonadati</taxon>
        <taxon>Pseudomonadota</taxon>
        <taxon>Gammaproteobacteria</taxon>
        <taxon>Thiotrichales</taxon>
        <taxon>Thiotrichaceae</taxon>
        <taxon>Leucothrix</taxon>
    </lineage>
</organism>
<evidence type="ECO:0000256" key="4">
    <source>
        <dbReference type="ARBA" id="ARBA00022723"/>
    </source>
</evidence>
<dbReference type="GO" id="GO:0004222">
    <property type="term" value="F:metalloendopeptidase activity"/>
    <property type="evidence" value="ECO:0007669"/>
    <property type="project" value="InterPro"/>
</dbReference>
<gene>
    <name evidence="8 9" type="primary">ybeY</name>
    <name evidence="9" type="ORF">ENJ51_10120</name>
</gene>